<sequence length="253" mass="24896">MIAAAGIVLGLCMGLLGAGGSVLALPVLVHGAGQSPATAIPTALAVVALSSLGGLLSRPRLRQVRWPVAAVFAASGVPGSFAGTALSRTLDDDLLLLGFSVLMAVVAVRMLRGDDAGVDHCHTAGGAFDWRRCLPRSALTGAGVGVLTGLFGVGGGFLVVPALTVLLGLSAGQAVATSLVVVTVNSAGGLLAHLSDLQGVDLGVLAVFAVTALLASVPAGRLAHRLPGELVRRAFAVVVLLVAVGMAAGALLG</sequence>
<dbReference type="InterPro" id="IPR051598">
    <property type="entry name" value="TSUP/Inactive_protease-like"/>
</dbReference>
<evidence type="ECO:0000256" key="6">
    <source>
        <dbReference type="RuleBase" id="RU363041"/>
    </source>
</evidence>
<feature type="transmembrane region" description="Helical" evidence="6">
    <location>
        <begin position="94"/>
        <end position="111"/>
    </location>
</feature>
<evidence type="ECO:0000256" key="5">
    <source>
        <dbReference type="ARBA" id="ARBA00023136"/>
    </source>
</evidence>
<protein>
    <recommendedName>
        <fullName evidence="6">Probable membrane transporter protein</fullName>
    </recommendedName>
</protein>
<accession>A0A929BA35</accession>
<evidence type="ECO:0000256" key="1">
    <source>
        <dbReference type="ARBA" id="ARBA00004141"/>
    </source>
</evidence>
<keyword evidence="3 6" id="KW-0812">Transmembrane</keyword>
<reference evidence="7" key="1">
    <citation type="submission" date="2020-10" db="EMBL/GenBank/DDBJ databases">
        <title>Diversity and distribution of actinomycetes associated with coral in the coast of Hainan.</title>
        <authorList>
            <person name="Li F."/>
        </authorList>
    </citation>
    <scope>NUCLEOTIDE SEQUENCE</scope>
    <source>
        <strain evidence="7">HNM0983</strain>
    </source>
</reference>
<dbReference type="GO" id="GO:0005886">
    <property type="term" value="C:plasma membrane"/>
    <property type="evidence" value="ECO:0007669"/>
    <property type="project" value="UniProtKB-SubCell"/>
</dbReference>
<dbReference type="EMBL" id="JADEYC010000011">
    <property type="protein sequence ID" value="MBE9374231.1"/>
    <property type="molecule type" value="Genomic_DNA"/>
</dbReference>
<evidence type="ECO:0000256" key="2">
    <source>
        <dbReference type="ARBA" id="ARBA00009142"/>
    </source>
</evidence>
<evidence type="ECO:0000256" key="3">
    <source>
        <dbReference type="ARBA" id="ARBA00022692"/>
    </source>
</evidence>
<keyword evidence="8" id="KW-1185">Reference proteome</keyword>
<feature type="transmembrane region" description="Helical" evidence="6">
    <location>
        <begin position="34"/>
        <end position="56"/>
    </location>
</feature>
<gene>
    <name evidence="7" type="ORF">IQ251_07200</name>
</gene>
<keyword evidence="6" id="KW-1003">Cell membrane</keyword>
<dbReference type="Pfam" id="PF01925">
    <property type="entry name" value="TauE"/>
    <property type="match status" value="1"/>
</dbReference>
<comment type="caution">
    <text evidence="7">The sequence shown here is derived from an EMBL/GenBank/DDBJ whole genome shotgun (WGS) entry which is preliminary data.</text>
</comment>
<feature type="transmembrane region" description="Helical" evidence="6">
    <location>
        <begin position="202"/>
        <end position="222"/>
    </location>
</feature>
<dbReference type="AlphaFoldDB" id="A0A929BA35"/>
<dbReference type="Proteomes" id="UP000598360">
    <property type="component" value="Unassembled WGS sequence"/>
</dbReference>
<dbReference type="PANTHER" id="PTHR43701:SF2">
    <property type="entry name" value="MEMBRANE TRANSPORTER PROTEIN YJNA-RELATED"/>
    <property type="match status" value="1"/>
</dbReference>
<feature type="transmembrane region" description="Helical" evidence="6">
    <location>
        <begin position="138"/>
        <end position="160"/>
    </location>
</feature>
<keyword evidence="4 6" id="KW-1133">Transmembrane helix</keyword>
<dbReference type="PANTHER" id="PTHR43701">
    <property type="entry name" value="MEMBRANE TRANSPORTER PROTEIN MJ0441-RELATED"/>
    <property type="match status" value="1"/>
</dbReference>
<feature type="transmembrane region" description="Helical" evidence="6">
    <location>
        <begin position="234"/>
        <end position="252"/>
    </location>
</feature>
<evidence type="ECO:0000256" key="4">
    <source>
        <dbReference type="ARBA" id="ARBA00022989"/>
    </source>
</evidence>
<evidence type="ECO:0000313" key="7">
    <source>
        <dbReference type="EMBL" id="MBE9374231.1"/>
    </source>
</evidence>
<evidence type="ECO:0000313" key="8">
    <source>
        <dbReference type="Proteomes" id="UP000598360"/>
    </source>
</evidence>
<organism evidence="7 8">
    <name type="scientific">Saccharopolyspora montiporae</name>
    <dbReference type="NCBI Taxonomy" id="2781240"/>
    <lineage>
        <taxon>Bacteria</taxon>
        <taxon>Bacillati</taxon>
        <taxon>Actinomycetota</taxon>
        <taxon>Actinomycetes</taxon>
        <taxon>Pseudonocardiales</taxon>
        <taxon>Pseudonocardiaceae</taxon>
        <taxon>Saccharopolyspora</taxon>
    </lineage>
</organism>
<comment type="subcellular location">
    <subcellularLocation>
        <location evidence="6">Cell membrane</location>
        <topology evidence="6">Multi-pass membrane protein</topology>
    </subcellularLocation>
    <subcellularLocation>
        <location evidence="1">Membrane</location>
        <topology evidence="1">Multi-pass membrane protein</topology>
    </subcellularLocation>
</comment>
<comment type="similarity">
    <text evidence="2 6">Belongs to the 4-toluene sulfonate uptake permease (TSUP) (TC 2.A.102) family.</text>
</comment>
<name>A0A929BA35_9PSEU</name>
<proteinExistence type="inferred from homology"/>
<dbReference type="InterPro" id="IPR002781">
    <property type="entry name" value="TM_pro_TauE-like"/>
</dbReference>
<keyword evidence="5 6" id="KW-0472">Membrane</keyword>